<keyword evidence="2" id="KW-0175">Coiled coil</keyword>
<dbReference type="GO" id="GO:0006508">
    <property type="term" value="P:proteolysis"/>
    <property type="evidence" value="ECO:0007669"/>
    <property type="project" value="InterPro"/>
</dbReference>
<dbReference type="SMART" id="SM00115">
    <property type="entry name" value="CASc"/>
    <property type="match status" value="1"/>
</dbReference>
<evidence type="ECO:0000313" key="6">
    <source>
        <dbReference type="Proteomes" id="UP000662914"/>
    </source>
</evidence>
<dbReference type="Pfam" id="PF00656">
    <property type="entry name" value="Peptidase_C14"/>
    <property type="match status" value="1"/>
</dbReference>
<evidence type="ECO:0000256" key="3">
    <source>
        <dbReference type="SAM" id="SignalP"/>
    </source>
</evidence>
<dbReference type="InterPro" id="IPR001309">
    <property type="entry name" value="Pept_C14_p20"/>
</dbReference>
<evidence type="ECO:0000256" key="2">
    <source>
        <dbReference type="SAM" id="Coils"/>
    </source>
</evidence>
<organism evidence="5 6">
    <name type="scientific">Candidatus Desulfobacillus denitrificans</name>
    <dbReference type="NCBI Taxonomy" id="2608985"/>
    <lineage>
        <taxon>Bacteria</taxon>
        <taxon>Pseudomonadati</taxon>
        <taxon>Pseudomonadota</taxon>
        <taxon>Betaproteobacteria</taxon>
        <taxon>Candidatus Desulfobacillus</taxon>
    </lineage>
</organism>
<dbReference type="InterPro" id="IPR015917">
    <property type="entry name" value="Pept_C14A"/>
</dbReference>
<feature type="signal peptide" evidence="3">
    <location>
        <begin position="1"/>
        <end position="26"/>
    </location>
</feature>
<dbReference type="Gene3D" id="3.40.50.1460">
    <property type="match status" value="1"/>
</dbReference>
<dbReference type="PANTHER" id="PTHR22576:SF37">
    <property type="entry name" value="MUCOSA-ASSOCIATED LYMPHOID TISSUE LYMPHOMA TRANSLOCATION PROTEIN 1"/>
    <property type="match status" value="1"/>
</dbReference>
<accession>A0A809S323</accession>
<dbReference type="PROSITE" id="PS50208">
    <property type="entry name" value="CASPASE_P20"/>
    <property type="match status" value="1"/>
</dbReference>
<evidence type="ECO:0000259" key="4">
    <source>
        <dbReference type="PROSITE" id="PS50208"/>
    </source>
</evidence>
<feature type="coiled-coil region" evidence="2">
    <location>
        <begin position="306"/>
        <end position="333"/>
    </location>
</feature>
<dbReference type="EMBL" id="AP021857">
    <property type="protein sequence ID" value="BBO19971.1"/>
    <property type="molecule type" value="Genomic_DNA"/>
</dbReference>
<dbReference type="SUPFAM" id="SSF52129">
    <property type="entry name" value="Caspase-like"/>
    <property type="match status" value="1"/>
</dbReference>
<dbReference type="Proteomes" id="UP000662914">
    <property type="component" value="Chromosome"/>
</dbReference>
<comment type="similarity">
    <text evidence="1">Belongs to the peptidase C14A family.</text>
</comment>
<protein>
    <submittedName>
        <fullName evidence="5">Caspase family protein</fullName>
    </submittedName>
</protein>
<feature type="domain" description="Caspase family p20" evidence="4">
    <location>
        <begin position="37"/>
        <end position="166"/>
    </location>
</feature>
<reference evidence="5" key="1">
    <citation type="journal article" name="DNA Res.">
        <title>The physiological potential of anammox bacteria as revealed by their core genome structure.</title>
        <authorList>
            <person name="Okubo T."/>
            <person name="Toyoda A."/>
            <person name="Fukuhara K."/>
            <person name="Uchiyama I."/>
            <person name="Harigaya Y."/>
            <person name="Kuroiwa M."/>
            <person name="Suzuki T."/>
            <person name="Murakami Y."/>
            <person name="Suwa Y."/>
            <person name="Takami H."/>
        </authorList>
    </citation>
    <scope>NUCLEOTIDE SEQUENCE</scope>
    <source>
        <strain evidence="5">317325-3</strain>
    </source>
</reference>
<gene>
    <name evidence="5" type="ORF">DSYM_06700</name>
</gene>
<feature type="chain" id="PRO_5035193688" evidence="3">
    <location>
        <begin position="27"/>
        <end position="759"/>
    </location>
</feature>
<dbReference type="InterPro" id="IPR011600">
    <property type="entry name" value="Pept_C14_caspase"/>
</dbReference>
<dbReference type="PANTHER" id="PTHR22576">
    <property type="entry name" value="MUCOSA ASSOCIATED LYMPHOID TISSUE LYMPHOMA TRANSLOCATION PROTEIN 1/PARACASPASE"/>
    <property type="match status" value="1"/>
</dbReference>
<dbReference type="GO" id="GO:0004197">
    <property type="term" value="F:cysteine-type endopeptidase activity"/>
    <property type="evidence" value="ECO:0007669"/>
    <property type="project" value="InterPro"/>
</dbReference>
<dbReference type="InterPro" id="IPR052039">
    <property type="entry name" value="Caspase-related_regulators"/>
</dbReference>
<name>A0A809S323_9PROT</name>
<keyword evidence="3" id="KW-0732">Signal</keyword>
<evidence type="ECO:0000313" key="5">
    <source>
        <dbReference type="EMBL" id="BBO19971.1"/>
    </source>
</evidence>
<dbReference type="KEGG" id="ddz:DSYM_06700"/>
<sequence length="759" mass="81370">MPLRRNACCRLLVAALLLLLAQGLLAQGGTPAAGPGGKRLALVIGNAAYPSAPLKNPVNDARAMARTLKELGFEVVLRENIGQRDMAAVVRQFGASISPGSTTLFYFAGHGMQVKGRNYLVPVDADIQLEDEVPYATIDVSLVLDKMEVGKSAINLVILDACRNNPFARRFRSSATGLAQMDAPVGTLIAFATAPGSVAQDGSGANGVYTQHLLESIATPGLPVEQMFKRVRIGVAKATHDSQIPWESSSMKGDFVFREAPPAASQDKLIEDAVKAAAERAATLTAERIAREQAARQPSAPVRAEQDALAAEREKLLRERERLAAENEALRRKAAQAPIPAPVSTPPPPAVALAAPTAVAAAKPAAAKAAANGLLPAVGDRWTYRYSDGYGKTETYTVRITAVTGEGIQDEMNMGKVRKVESFEPGLELYSRGGQAGIALREFAPYLQALGPAEPNAEWKNIQLMDGSGPFAARWAGKETVKVLAGTFEASKLIIDGEHYARGVQTRKLTIQVWYAPEAKRFVKMSYSAPSLTGGIAADKDVIELVETSLPLAGAAAAPARGETQSTTMVASSKPSVLATPSGPLHVGDSWTYRFSDVYGKSETFTVRVTAASPSGVADEVRIGKARHNASFEPILAITHRKLGNLTLREPSPYLLHFGMKESGDWKKIEVFEGKESFTARLAGTESVQVPAGTFEAQKLVIEGREHHPRLTGMSRTYTITAWYAPAARRIVKLTTIGATHSLFPAEQETLELTEYRLQ</sequence>
<evidence type="ECO:0000256" key="1">
    <source>
        <dbReference type="ARBA" id="ARBA00010134"/>
    </source>
</evidence>
<dbReference type="InterPro" id="IPR029030">
    <property type="entry name" value="Caspase-like_dom_sf"/>
</dbReference>
<proteinExistence type="inferred from homology"/>
<dbReference type="AlphaFoldDB" id="A0A809S323"/>
<dbReference type="Gene3D" id="2.40.360.20">
    <property type="match status" value="1"/>
</dbReference>